<protein>
    <submittedName>
        <fullName evidence="2">Uncharacterized protein</fullName>
    </submittedName>
</protein>
<evidence type="ECO:0000256" key="1">
    <source>
        <dbReference type="SAM" id="Coils"/>
    </source>
</evidence>
<gene>
    <name evidence="2" type="ORF">DIS24_g5926</name>
</gene>
<organism evidence="2 3">
    <name type="scientific">Lasiodiplodia hormozganensis</name>
    <dbReference type="NCBI Taxonomy" id="869390"/>
    <lineage>
        <taxon>Eukaryota</taxon>
        <taxon>Fungi</taxon>
        <taxon>Dikarya</taxon>
        <taxon>Ascomycota</taxon>
        <taxon>Pezizomycotina</taxon>
        <taxon>Dothideomycetes</taxon>
        <taxon>Dothideomycetes incertae sedis</taxon>
        <taxon>Botryosphaeriales</taxon>
        <taxon>Botryosphaeriaceae</taxon>
        <taxon>Lasiodiplodia</taxon>
    </lineage>
</organism>
<dbReference type="AlphaFoldDB" id="A0AA39YJR4"/>
<evidence type="ECO:0000313" key="3">
    <source>
        <dbReference type="Proteomes" id="UP001175001"/>
    </source>
</evidence>
<feature type="coiled-coil region" evidence="1">
    <location>
        <begin position="177"/>
        <end position="207"/>
    </location>
</feature>
<evidence type="ECO:0000313" key="2">
    <source>
        <dbReference type="EMBL" id="KAK0653619.1"/>
    </source>
</evidence>
<dbReference type="EMBL" id="JAUJDW010000026">
    <property type="protein sequence ID" value="KAK0653619.1"/>
    <property type="molecule type" value="Genomic_DNA"/>
</dbReference>
<comment type="caution">
    <text evidence="2">The sequence shown here is derived from an EMBL/GenBank/DDBJ whole genome shotgun (WGS) entry which is preliminary data.</text>
</comment>
<reference evidence="2" key="1">
    <citation type="submission" date="2023-06" db="EMBL/GenBank/DDBJ databases">
        <title>Multi-omics analyses reveal the molecular pathogenesis toolkit of Lasiodiplodia hormozganensis, a cross-kingdom pathogen.</title>
        <authorList>
            <person name="Felix C."/>
            <person name="Meneses R."/>
            <person name="Goncalves M.F.M."/>
            <person name="Tilleman L."/>
            <person name="Duarte A.S."/>
            <person name="Jorrin-Novo J.V."/>
            <person name="Van De Peer Y."/>
            <person name="Deforce D."/>
            <person name="Van Nieuwerburgh F."/>
            <person name="Esteves A.C."/>
            <person name="Alves A."/>
        </authorList>
    </citation>
    <scope>NUCLEOTIDE SEQUENCE</scope>
    <source>
        <strain evidence="2">CBS 339.90</strain>
    </source>
</reference>
<proteinExistence type="predicted"/>
<sequence>MHAYKTVQHASNTARQAQIAASRAAFDAQKYKAALEEAQDQLEDSRASNSDLQLKLVASNAELQTYEADLQATKANLDECSKSLEREERLRKEADGAAEVAYEAAHKSGAYADELRHELRKSKGEVSKDEDSHESSTADLALELVLCQQALACLEQMLQVNNPKDIREQLLQNIATTEKHKREKELLEKENIQLKALVEEEQDMKRTRGRKMRKSDS</sequence>
<name>A0AA39YJR4_9PEZI</name>
<accession>A0AA39YJR4</accession>
<feature type="coiled-coil region" evidence="1">
    <location>
        <begin position="21"/>
        <end position="90"/>
    </location>
</feature>
<dbReference type="Proteomes" id="UP001175001">
    <property type="component" value="Unassembled WGS sequence"/>
</dbReference>
<keyword evidence="1" id="KW-0175">Coiled coil</keyword>
<keyword evidence="3" id="KW-1185">Reference proteome</keyword>